<dbReference type="NCBIfam" id="TIGR02189">
    <property type="entry name" value="GlrX-like_plant"/>
    <property type="match status" value="1"/>
</dbReference>
<dbReference type="EMBL" id="CAMGYJ010000007">
    <property type="protein sequence ID" value="CAI0447677.1"/>
    <property type="molecule type" value="Genomic_DNA"/>
</dbReference>
<comment type="similarity">
    <text evidence="2">Belongs to the glutaredoxin family. CC-type subfamily.</text>
</comment>
<dbReference type="InterPro" id="IPR036249">
    <property type="entry name" value="Thioredoxin-like_sf"/>
</dbReference>
<dbReference type="InterPro" id="IPR014025">
    <property type="entry name" value="Glutaredoxin_subgr"/>
</dbReference>
<dbReference type="Proteomes" id="UP001154282">
    <property type="component" value="Unassembled WGS sequence"/>
</dbReference>
<gene>
    <name evidence="6" type="ORF">LITE_LOCUS29494</name>
</gene>
<evidence type="ECO:0000259" key="5">
    <source>
        <dbReference type="Pfam" id="PF00462"/>
    </source>
</evidence>
<reference evidence="6" key="1">
    <citation type="submission" date="2022-08" db="EMBL/GenBank/DDBJ databases">
        <authorList>
            <person name="Gutierrez-Valencia J."/>
        </authorList>
    </citation>
    <scope>NUCLEOTIDE SEQUENCE</scope>
</reference>
<evidence type="ECO:0000313" key="6">
    <source>
        <dbReference type="EMBL" id="CAI0447677.1"/>
    </source>
</evidence>
<evidence type="ECO:0000313" key="7">
    <source>
        <dbReference type="Proteomes" id="UP001154282"/>
    </source>
</evidence>
<protein>
    <recommendedName>
        <fullName evidence="5">Glutaredoxin domain-containing protein</fullName>
    </recommendedName>
</protein>
<dbReference type="PROSITE" id="PS51354">
    <property type="entry name" value="GLUTAREDOXIN_2"/>
    <property type="match status" value="1"/>
</dbReference>
<sequence>MEVITRLVGEKAAVIFSRSTCDMCHSIKALISGYGANPTVYELDEMGPEGEAVDRALVELLGCRPSVPAVFIGQRFVGGEKQVMSLQIKNRLAPMLMSAGAIWLWNGH</sequence>
<dbReference type="Gene3D" id="3.40.30.10">
    <property type="entry name" value="Glutaredoxin"/>
    <property type="match status" value="1"/>
</dbReference>
<dbReference type="SUPFAM" id="SSF52833">
    <property type="entry name" value="Thioredoxin-like"/>
    <property type="match status" value="1"/>
</dbReference>
<dbReference type="InterPro" id="IPR002109">
    <property type="entry name" value="Glutaredoxin"/>
</dbReference>
<evidence type="ECO:0000256" key="1">
    <source>
        <dbReference type="ARBA" id="ARBA00004496"/>
    </source>
</evidence>
<keyword evidence="3" id="KW-0963">Cytoplasm</keyword>
<dbReference type="InterPro" id="IPR011905">
    <property type="entry name" value="GlrX-like_pln_2"/>
</dbReference>
<feature type="domain" description="Glutaredoxin" evidence="5">
    <location>
        <begin position="14"/>
        <end position="77"/>
    </location>
</feature>
<proteinExistence type="inferred from homology"/>
<dbReference type="Pfam" id="PF00462">
    <property type="entry name" value="Glutaredoxin"/>
    <property type="match status" value="1"/>
</dbReference>
<dbReference type="CDD" id="cd03419">
    <property type="entry name" value="GRX_GRXh_1_2_like"/>
    <property type="match status" value="1"/>
</dbReference>
<evidence type="ECO:0000256" key="4">
    <source>
        <dbReference type="ARBA" id="ARBA00023284"/>
    </source>
</evidence>
<keyword evidence="7" id="KW-1185">Reference proteome</keyword>
<comment type="subcellular location">
    <subcellularLocation>
        <location evidence="1">Cytoplasm</location>
    </subcellularLocation>
</comment>
<comment type="caution">
    <text evidence="6">The sequence shown here is derived from an EMBL/GenBank/DDBJ whole genome shotgun (WGS) entry which is preliminary data.</text>
</comment>
<accession>A0AAV0MN09</accession>
<name>A0AAV0MN09_9ROSI</name>
<dbReference type="PANTHER" id="PTHR10168">
    <property type="entry name" value="GLUTAREDOXIN"/>
    <property type="match status" value="1"/>
</dbReference>
<keyword evidence="4" id="KW-0676">Redox-active center</keyword>
<dbReference type="PRINTS" id="PR00160">
    <property type="entry name" value="GLUTAREDOXIN"/>
</dbReference>
<evidence type="ECO:0000256" key="3">
    <source>
        <dbReference type="ARBA" id="ARBA00022490"/>
    </source>
</evidence>
<dbReference type="AlphaFoldDB" id="A0AAV0MN09"/>
<dbReference type="GO" id="GO:0005737">
    <property type="term" value="C:cytoplasm"/>
    <property type="evidence" value="ECO:0007669"/>
    <property type="project" value="UniProtKB-SubCell"/>
</dbReference>
<organism evidence="6 7">
    <name type="scientific">Linum tenue</name>
    <dbReference type="NCBI Taxonomy" id="586396"/>
    <lineage>
        <taxon>Eukaryota</taxon>
        <taxon>Viridiplantae</taxon>
        <taxon>Streptophyta</taxon>
        <taxon>Embryophyta</taxon>
        <taxon>Tracheophyta</taxon>
        <taxon>Spermatophyta</taxon>
        <taxon>Magnoliopsida</taxon>
        <taxon>eudicotyledons</taxon>
        <taxon>Gunneridae</taxon>
        <taxon>Pentapetalae</taxon>
        <taxon>rosids</taxon>
        <taxon>fabids</taxon>
        <taxon>Malpighiales</taxon>
        <taxon>Linaceae</taxon>
        <taxon>Linum</taxon>
    </lineage>
</organism>
<evidence type="ECO:0000256" key="2">
    <source>
        <dbReference type="ARBA" id="ARBA00007568"/>
    </source>
</evidence>